<feature type="compositionally biased region" description="Basic and acidic residues" evidence="1">
    <location>
        <begin position="82"/>
        <end position="102"/>
    </location>
</feature>
<protein>
    <submittedName>
        <fullName evidence="2">Uncharacterized protein</fullName>
    </submittedName>
</protein>
<keyword evidence="3" id="KW-1185">Reference proteome</keyword>
<feature type="compositionally biased region" description="Polar residues" evidence="1">
    <location>
        <begin position="124"/>
        <end position="136"/>
    </location>
</feature>
<evidence type="ECO:0000313" key="2">
    <source>
        <dbReference type="EMBL" id="KAJ1372866.1"/>
    </source>
</evidence>
<dbReference type="AlphaFoldDB" id="A0AAD5RBD2"/>
<dbReference type="EMBL" id="JAHQIW010007199">
    <property type="protein sequence ID" value="KAJ1372866.1"/>
    <property type="molecule type" value="Genomic_DNA"/>
</dbReference>
<sequence>MCGASVFPLPVPYVTGTDGLSARRRRMATNLHQSGVSLVVMPIAAAMAVVMCRDMEVTGMTQSTRRETNVVQRRRRGQGGWRDAERQGDGEPPHPDGRRTDGRTAGGLGDNQQPRPPPLGARQGPTSSQRSTGRRS</sequence>
<comment type="caution">
    <text evidence="2">The sequence shown here is derived from an EMBL/GenBank/DDBJ whole genome shotgun (WGS) entry which is preliminary data.</text>
</comment>
<gene>
    <name evidence="2" type="ORF">KIN20_035153</name>
</gene>
<name>A0AAD5RBD2_PARTN</name>
<feature type="region of interest" description="Disordered" evidence="1">
    <location>
        <begin position="58"/>
        <end position="136"/>
    </location>
</feature>
<evidence type="ECO:0000256" key="1">
    <source>
        <dbReference type="SAM" id="MobiDB-lite"/>
    </source>
</evidence>
<dbReference type="Proteomes" id="UP001196413">
    <property type="component" value="Unassembled WGS sequence"/>
</dbReference>
<reference evidence="2" key="1">
    <citation type="submission" date="2021-06" db="EMBL/GenBank/DDBJ databases">
        <title>Parelaphostrongylus tenuis whole genome reference sequence.</title>
        <authorList>
            <person name="Garwood T.J."/>
            <person name="Larsen P.A."/>
            <person name="Fountain-Jones N.M."/>
            <person name="Garbe J.R."/>
            <person name="Macchietto M.G."/>
            <person name="Kania S.A."/>
            <person name="Gerhold R.W."/>
            <person name="Richards J.E."/>
            <person name="Wolf T.M."/>
        </authorList>
    </citation>
    <scope>NUCLEOTIDE SEQUENCE</scope>
    <source>
        <strain evidence="2">MNPRO001-30</strain>
        <tissue evidence="2">Meninges</tissue>
    </source>
</reference>
<organism evidence="2 3">
    <name type="scientific">Parelaphostrongylus tenuis</name>
    <name type="common">Meningeal worm</name>
    <dbReference type="NCBI Taxonomy" id="148309"/>
    <lineage>
        <taxon>Eukaryota</taxon>
        <taxon>Metazoa</taxon>
        <taxon>Ecdysozoa</taxon>
        <taxon>Nematoda</taxon>
        <taxon>Chromadorea</taxon>
        <taxon>Rhabditida</taxon>
        <taxon>Rhabditina</taxon>
        <taxon>Rhabditomorpha</taxon>
        <taxon>Strongyloidea</taxon>
        <taxon>Metastrongylidae</taxon>
        <taxon>Parelaphostrongylus</taxon>
    </lineage>
</organism>
<accession>A0AAD5RBD2</accession>
<evidence type="ECO:0000313" key="3">
    <source>
        <dbReference type="Proteomes" id="UP001196413"/>
    </source>
</evidence>
<proteinExistence type="predicted"/>